<proteinExistence type="predicted"/>
<dbReference type="EMBL" id="BOON01000043">
    <property type="protein sequence ID" value="GII24857.1"/>
    <property type="molecule type" value="Genomic_DNA"/>
</dbReference>
<feature type="compositionally biased region" description="Low complexity" evidence="1">
    <location>
        <begin position="14"/>
        <end position="25"/>
    </location>
</feature>
<feature type="compositionally biased region" description="Low complexity" evidence="1">
    <location>
        <begin position="166"/>
        <end position="183"/>
    </location>
</feature>
<name>A0A8J3TFJ0_9ACTN</name>
<dbReference type="InterPro" id="IPR002477">
    <property type="entry name" value="Peptidoglycan-bd-like"/>
</dbReference>
<dbReference type="Gene3D" id="2.40.420.20">
    <property type="match status" value="1"/>
</dbReference>
<feature type="transmembrane region" description="Helical" evidence="2">
    <location>
        <begin position="53"/>
        <end position="74"/>
    </location>
</feature>
<keyword evidence="2" id="KW-1133">Transmembrane helix</keyword>
<dbReference type="InterPro" id="IPR036366">
    <property type="entry name" value="PGBDSf"/>
</dbReference>
<gene>
    <name evidence="4" type="ORF">Pme01_44540</name>
</gene>
<feature type="region of interest" description="Disordered" evidence="1">
    <location>
        <begin position="1"/>
        <end position="49"/>
    </location>
</feature>
<dbReference type="Pfam" id="PF01471">
    <property type="entry name" value="PG_binding_1"/>
    <property type="match status" value="1"/>
</dbReference>
<keyword evidence="2" id="KW-0472">Membrane</keyword>
<accession>A0A8J3TFJ0</accession>
<evidence type="ECO:0000259" key="3">
    <source>
        <dbReference type="Pfam" id="PF01471"/>
    </source>
</evidence>
<feature type="region of interest" description="Disordered" evidence="1">
    <location>
        <begin position="307"/>
        <end position="330"/>
    </location>
</feature>
<organism evidence="4 5">
    <name type="scientific">Planosporangium mesophilum</name>
    <dbReference type="NCBI Taxonomy" id="689768"/>
    <lineage>
        <taxon>Bacteria</taxon>
        <taxon>Bacillati</taxon>
        <taxon>Actinomycetota</taxon>
        <taxon>Actinomycetes</taxon>
        <taxon>Micromonosporales</taxon>
        <taxon>Micromonosporaceae</taxon>
        <taxon>Planosporangium</taxon>
    </lineage>
</organism>
<feature type="compositionally biased region" description="Low complexity" evidence="1">
    <location>
        <begin position="79"/>
        <end position="93"/>
    </location>
</feature>
<keyword evidence="2" id="KW-0812">Transmembrane</keyword>
<dbReference type="Gene3D" id="1.10.101.10">
    <property type="entry name" value="PGBD-like superfamily/PGBD"/>
    <property type="match status" value="1"/>
</dbReference>
<feature type="region of interest" description="Disordered" evidence="1">
    <location>
        <begin position="73"/>
        <end position="93"/>
    </location>
</feature>
<protein>
    <submittedName>
        <fullName evidence="4">Peptidoglycan-binding protein</fullName>
    </submittedName>
</protein>
<evidence type="ECO:0000256" key="2">
    <source>
        <dbReference type="SAM" id="Phobius"/>
    </source>
</evidence>
<evidence type="ECO:0000313" key="4">
    <source>
        <dbReference type="EMBL" id="GII24857.1"/>
    </source>
</evidence>
<evidence type="ECO:0000256" key="1">
    <source>
        <dbReference type="SAM" id="MobiDB-lite"/>
    </source>
</evidence>
<dbReference type="Proteomes" id="UP000599074">
    <property type="component" value="Unassembled WGS sequence"/>
</dbReference>
<dbReference type="AlphaFoldDB" id="A0A8J3TFJ0"/>
<feature type="domain" description="Peptidoglycan binding-like" evidence="3">
    <location>
        <begin position="185"/>
        <end position="231"/>
    </location>
</feature>
<comment type="caution">
    <text evidence="4">The sequence shown here is derived from an EMBL/GenBank/DDBJ whole genome shotgun (WGS) entry which is preliminary data.</text>
</comment>
<dbReference type="SUPFAM" id="SSF47090">
    <property type="entry name" value="PGBD-like"/>
    <property type="match status" value="1"/>
</dbReference>
<evidence type="ECO:0000313" key="5">
    <source>
        <dbReference type="Proteomes" id="UP000599074"/>
    </source>
</evidence>
<sequence length="424" mass="43441">MNRAADHAVPMPETMTMDSTVSTSVCPGPATHVDSDDPGERPGSARRQRRRRAVLIGLAAAAVITAAGIGAAGLGGSGSPPAGSGTTRTGGTVRVARTTLINATTVDGTLDHGPEIPLGVKTTGTVTWLPAAGTVVRRGEPLLRIDDRPVVLLYGDLPMYRRLAESAPPAADSAPTPAATAEPLRGRDVKQFETNLKDLGYGGFTVDETYSKQTTQAVKRWQKDLGVPQTGAMEVSDVVYTSGPVRIGRTLVRVGAPATGDLVGYTTTDRMVTVNAPVGEASWASTGTAVEVVLPDGRSVPGTVAGVGADASAPPSTGGQTAGADGSANQNPTVPVLIEIPDQNVLGNLNSSPVKIRYVVDKRENVLAVPVTALVALAEGGYGLEVADGGSSRFVAVQTGLFADGQVEVSGTDVHDGMTVRIPQ</sequence>
<reference evidence="4" key="1">
    <citation type="submission" date="2021-01" db="EMBL/GenBank/DDBJ databases">
        <title>Whole genome shotgun sequence of Planosporangium mesophilum NBRC 109066.</title>
        <authorList>
            <person name="Komaki H."/>
            <person name="Tamura T."/>
        </authorList>
    </citation>
    <scope>NUCLEOTIDE SEQUENCE</scope>
    <source>
        <strain evidence="4">NBRC 109066</strain>
    </source>
</reference>
<keyword evidence="5" id="KW-1185">Reference proteome</keyword>
<feature type="region of interest" description="Disordered" evidence="1">
    <location>
        <begin position="166"/>
        <end position="185"/>
    </location>
</feature>
<dbReference type="InterPro" id="IPR036365">
    <property type="entry name" value="PGBD-like_sf"/>
</dbReference>